<accession>A0A096FLN6</accession>
<dbReference type="AlphaFoldDB" id="A0A096FLN6"/>
<proteinExistence type="predicted"/>
<reference evidence="2 3" key="1">
    <citation type="submission" date="2013-09" db="EMBL/GenBank/DDBJ databases">
        <title>High correlation between genotypes and phenotypes of environmental bacteria Comamonas testosteroni strains.</title>
        <authorList>
            <person name="Liu L."/>
            <person name="Zhu W."/>
            <person name="Xia X."/>
            <person name="Xu B."/>
            <person name="Luo M."/>
            <person name="Wang G."/>
        </authorList>
    </citation>
    <scope>NUCLEOTIDE SEQUENCE [LARGE SCALE GENOMIC DNA]</scope>
    <source>
        <strain evidence="2 3">JL40</strain>
    </source>
</reference>
<gene>
    <name evidence="2" type="ORF">P353_09300</name>
</gene>
<protein>
    <submittedName>
        <fullName evidence="2">Uncharacterized protein</fullName>
    </submittedName>
</protein>
<feature type="region of interest" description="Disordered" evidence="1">
    <location>
        <begin position="29"/>
        <end position="48"/>
    </location>
</feature>
<sequence>MGFATSLQTLTRLTLKSLPATLSFNPNFSSDDASKAAAEPVSLTTNRPKAKQISIPVMRANRGRSRLGSNTLYPQTFAAPPELQSLVTDESTQAASPRLLKIVQREPRKQPECLLICGRMADVCAALERMALHEQTAPQV</sequence>
<dbReference type="EMBL" id="AWOR01000042">
    <property type="protein sequence ID" value="KGH30668.1"/>
    <property type="molecule type" value="Genomic_DNA"/>
</dbReference>
<organism evidence="2 3">
    <name type="scientific">Comamonas testosteroni</name>
    <name type="common">Pseudomonas testosteroni</name>
    <dbReference type="NCBI Taxonomy" id="285"/>
    <lineage>
        <taxon>Bacteria</taxon>
        <taxon>Pseudomonadati</taxon>
        <taxon>Pseudomonadota</taxon>
        <taxon>Betaproteobacteria</taxon>
        <taxon>Burkholderiales</taxon>
        <taxon>Comamonadaceae</taxon>
        <taxon>Comamonas</taxon>
    </lineage>
</organism>
<evidence type="ECO:0000256" key="1">
    <source>
        <dbReference type="SAM" id="MobiDB-lite"/>
    </source>
</evidence>
<evidence type="ECO:0000313" key="2">
    <source>
        <dbReference type="EMBL" id="KGH30668.1"/>
    </source>
</evidence>
<dbReference type="Proteomes" id="UP000029553">
    <property type="component" value="Unassembled WGS sequence"/>
</dbReference>
<dbReference type="RefSeq" id="WP_034368189.1">
    <property type="nucleotide sequence ID" value="NZ_AWOR01000042.1"/>
</dbReference>
<comment type="caution">
    <text evidence="2">The sequence shown here is derived from an EMBL/GenBank/DDBJ whole genome shotgun (WGS) entry which is preliminary data.</text>
</comment>
<name>A0A096FLN6_COMTE</name>
<evidence type="ECO:0000313" key="3">
    <source>
        <dbReference type="Proteomes" id="UP000029553"/>
    </source>
</evidence>